<feature type="transmembrane region" description="Helical" evidence="1">
    <location>
        <begin position="6"/>
        <end position="27"/>
    </location>
</feature>
<keyword evidence="1" id="KW-0812">Transmembrane</keyword>
<dbReference type="AlphaFoldDB" id="A0A6L5YTW5"/>
<name>A0A6L5YTW5_9FIRM</name>
<keyword evidence="1" id="KW-1133">Transmembrane helix</keyword>
<evidence type="ECO:0000313" key="3">
    <source>
        <dbReference type="Proteomes" id="UP000474024"/>
    </source>
</evidence>
<keyword evidence="3" id="KW-1185">Reference proteome</keyword>
<accession>A0A6L5YTW5</accession>
<protein>
    <submittedName>
        <fullName evidence="2">Uncharacterized protein</fullName>
    </submittedName>
</protein>
<reference evidence="2 3" key="1">
    <citation type="submission" date="2019-08" db="EMBL/GenBank/DDBJ databases">
        <title>In-depth cultivation of the pig gut microbiome towards novel bacterial diversity and tailored functional studies.</title>
        <authorList>
            <person name="Wylensek D."/>
            <person name="Hitch T.C.A."/>
            <person name="Clavel T."/>
        </authorList>
    </citation>
    <scope>NUCLEOTIDE SEQUENCE [LARGE SCALE GENOMIC DNA]</scope>
    <source>
        <strain evidence="2 3">MUC/MUC-530-WT-4D</strain>
    </source>
</reference>
<comment type="caution">
    <text evidence="2">The sequence shown here is derived from an EMBL/GenBank/DDBJ whole genome shotgun (WGS) entry which is preliminary data.</text>
</comment>
<dbReference type="EMBL" id="VUNI01000014">
    <property type="protein sequence ID" value="MST75151.1"/>
    <property type="molecule type" value="Genomic_DNA"/>
</dbReference>
<dbReference type="Proteomes" id="UP000474024">
    <property type="component" value="Unassembled WGS sequence"/>
</dbReference>
<evidence type="ECO:0000313" key="2">
    <source>
        <dbReference type="EMBL" id="MST75151.1"/>
    </source>
</evidence>
<evidence type="ECO:0000256" key="1">
    <source>
        <dbReference type="SAM" id="Phobius"/>
    </source>
</evidence>
<proteinExistence type="predicted"/>
<organism evidence="2 3">
    <name type="scientific">Roseburia porci</name>
    <dbReference type="NCBI Taxonomy" id="2605790"/>
    <lineage>
        <taxon>Bacteria</taxon>
        <taxon>Bacillati</taxon>
        <taxon>Bacillota</taxon>
        <taxon>Clostridia</taxon>
        <taxon>Lachnospirales</taxon>
        <taxon>Lachnospiraceae</taxon>
        <taxon>Roseburia</taxon>
    </lineage>
</organism>
<sequence>MEDGAVLDLCVLGVYTYATIIALLHILKKYPTCTVLLPYITPLQRLHLAGNIPIDHPHRRELIYFLDYPYESLRKTGAENIYFLCGNGDPIRGNLDYLEEGYHFTMENDELTKLICGMEGQTIPVLKSGYIRENDWLFYFGTFGTNVLRIKAFARQYAEQNKDRPGSDYQKLQEMLKLFERQFGSSPYPSILLYHGPVWDSPREYTSLMTGRNFPADRGCLAGISPNGVDCAIKCQHDNDYECMQYHRDKKRNQSRMGIWHLGNISLKEYLPQILLYFEDIIDKTRGLTVPECGSRELWNPQILKQFLGEETIYWITSAENCQDPGQLIEILTKQGYNRLININDAFSYCFSGYLISNDRL</sequence>
<gene>
    <name evidence="2" type="ORF">FYJ75_08940</name>
</gene>
<keyword evidence="1" id="KW-0472">Membrane</keyword>